<comment type="caution">
    <text evidence="10">The sequence shown here is derived from an EMBL/GenBank/DDBJ whole genome shotgun (WGS) entry which is preliminary data.</text>
</comment>
<dbReference type="Gene3D" id="3.40.50.970">
    <property type="match status" value="2"/>
</dbReference>
<keyword evidence="5" id="KW-0479">Metal-binding</keyword>
<dbReference type="SUPFAM" id="SSF52518">
    <property type="entry name" value="Thiamin diphosphate-binding fold (THDP-binding)"/>
    <property type="match status" value="2"/>
</dbReference>
<dbReference type="PANTHER" id="PTHR43522:SF2">
    <property type="entry name" value="TRANSKETOLASE 1-RELATED"/>
    <property type="match status" value="1"/>
</dbReference>
<dbReference type="SMART" id="SM00861">
    <property type="entry name" value="Transket_pyr"/>
    <property type="match status" value="1"/>
</dbReference>
<dbReference type="InterPro" id="IPR020826">
    <property type="entry name" value="Transketolase_BS"/>
</dbReference>
<dbReference type="Proteomes" id="UP000681341">
    <property type="component" value="Unassembled WGS sequence"/>
</dbReference>
<dbReference type="InterPro" id="IPR055152">
    <property type="entry name" value="Transketolase-like_C_2"/>
</dbReference>
<name>A0ABS3U601_9ACTN</name>
<keyword evidence="7" id="KW-0786">Thiamine pyrophosphate</keyword>
<evidence type="ECO:0000259" key="9">
    <source>
        <dbReference type="SMART" id="SM00861"/>
    </source>
</evidence>
<dbReference type="InterPro" id="IPR005474">
    <property type="entry name" value="Transketolase_N"/>
</dbReference>
<dbReference type="Pfam" id="PF00456">
    <property type="entry name" value="Transketolase_N"/>
    <property type="match status" value="1"/>
</dbReference>
<dbReference type="InterPro" id="IPR005475">
    <property type="entry name" value="Transketolase-like_Pyr-bd"/>
</dbReference>
<evidence type="ECO:0000313" key="11">
    <source>
        <dbReference type="Proteomes" id="UP000681341"/>
    </source>
</evidence>
<dbReference type="EMBL" id="JAGFNP010000004">
    <property type="protein sequence ID" value="MBO3733112.1"/>
    <property type="molecule type" value="Genomic_DNA"/>
</dbReference>
<dbReference type="PANTHER" id="PTHR43522">
    <property type="entry name" value="TRANSKETOLASE"/>
    <property type="match status" value="1"/>
</dbReference>
<dbReference type="RefSeq" id="WP_208495982.1">
    <property type="nucleotide sequence ID" value="NZ_JAGFNP010000004.1"/>
</dbReference>
<organism evidence="10 11">
    <name type="scientific">Glycomyces niveus</name>
    <dbReference type="NCBI Taxonomy" id="2820287"/>
    <lineage>
        <taxon>Bacteria</taxon>
        <taxon>Bacillati</taxon>
        <taxon>Actinomycetota</taxon>
        <taxon>Actinomycetes</taxon>
        <taxon>Glycomycetales</taxon>
        <taxon>Glycomycetaceae</taxon>
        <taxon>Glycomyces</taxon>
    </lineage>
</organism>
<evidence type="ECO:0000256" key="3">
    <source>
        <dbReference type="ARBA" id="ARBA00007131"/>
    </source>
</evidence>
<comment type="cofactor">
    <cofactor evidence="1">
        <name>Mg(2+)</name>
        <dbReference type="ChEBI" id="CHEBI:18420"/>
    </cofactor>
</comment>
<dbReference type="InterPro" id="IPR009014">
    <property type="entry name" value="Transketo_C/PFOR_II"/>
</dbReference>
<dbReference type="SUPFAM" id="SSF52922">
    <property type="entry name" value="TK C-terminal domain-like"/>
    <property type="match status" value="1"/>
</dbReference>
<proteinExistence type="inferred from homology"/>
<dbReference type="InterPro" id="IPR029061">
    <property type="entry name" value="THDP-binding"/>
</dbReference>
<dbReference type="PROSITE" id="PS00802">
    <property type="entry name" value="TRANSKETOLASE_2"/>
    <property type="match status" value="1"/>
</dbReference>
<dbReference type="Pfam" id="PF02779">
    <property type="entry name" value="Transket_pyr"/>
    <property type="match status" value="1"/>
</dbReference>
<dbReference type="Gene3D" id="3.40.50.920">
    <property type="match status" value="1"/>
</dbReference>
<evidence type="ECO:0000313" key="10">
    <source>
        <dbReference type="EMBL" id="MBO3733112.1"/>
    </source>
</evidence>
<protein>
    <submittedName>
        <fullName evidence="10">Transketolase</fullName>
    </submittedName>
</protein>
<gene>
    <name evidence="10" type="ORF">J5V16_09785</name>
</gene>
<evidence type="ECO:0000256" key="7">
    <source>
        <dbReference type="ARBA" id="ARBA00023052"/>
    </source>
</evidence>
<sequence>MKDQQWPTSRDGEAIAVLRGLILDAAATAGSGHSGTALALTPLMHVLFTRFLAHDPADPDLESRDRFVLSVGHAGLALHALLYLRGIGVGLDDLRTYRRRGSKVPGHPESWMTEGVEVTTGPLGQGVANAVGIAVARRIAAARDGVDPERVFVVCSDGDLMEGVALESVALAGHLGLSNLVAVHDDNRVTVDGPVELSRSEDTADLFRAFGWRVVRASSAEEVPALESALAQACQPDDRPTLVQLPSVIGWPCAEIAGTSDAHDAIVDSNLVASTKKALGLEGRAPFHVPADLADAYRRFVSVPPRRTASAERASSQRRAPVPPLWAAGEQLSTTLAAMSAARSASESMPLLRGSADLSGDFKVAGDVAQSRRTPEGTFIHFGVREHAMAGIMNGVAADGAFTPVCSTFLAFSDYMRPAVRLAAMSGLRSIYLWSHDSLAVGEDGPTHQPVEQLPSLRATPGLTTYRPADANEASRLLHLALDRPGPAAFVLTRQKLPVLAGTDRAPVERGAYVIEGDDAAVLDLIATGSEVALCIDAARLLEARGIPVRVISMPSWELFEEQDAGYWNSIIRSGVPRLAVEAAAAQGWERYASAAIGVSWYGRSMPGPDLMREAGFSPEAVAERASDLLSEWRGAGGARRNSEGHRGSGA</sequence>
<evidence type="ECO:0000256" key="6">
    <source>
        <dbReference type="ARBA" id="ARBA00022842"/>
    </source>
</evidence>
<reference evidence="10 11" key="1">
    <citation type="submission" date="2021-03" db="EMBL/GenBank/DDBJ databases">
        <title>Glycomyces sp. nov., a novel actinomycete isolated from soil.</title>
        <authorList>
            <person name="Yang X."/>
            <person name="Xu X."/>
        </authorList>
    </citation>
    <scope>NUCLEOTIDE SEQUENCE [LARGE SCALE GENOMIC DNA]</scope>
    <source>
        <strain evidence="10 11">NEAU-S30</strain>
    </source>
</reference>
<evidence type="ECO:0000256" key="4">
    <source>
        <dbReference type="ARBA" id="ARBA00022679"/>
    </source>
</evidence>
<evidence type="ECO:0000256" key="8">
    <source>
        <dbReference type="ARBA" id="ARBA00049473"/>
    </source>
</evidence>
<evidence type="ECO:0000256" key="2">
    <source>
        <dbReference type="ARBA" id="ARBA00001964"/>
    </source>
</evidence>
<comment type="similarity">
    <text evidence="3">Belongs to the transketolase family.</text>
</comment>
<keyword evidence="11" id="KW-1185">Reference proteome</keyword>
<accession>A0ABS3U601</accession>
<evidence type="ECO:0000256" key="1">
    <source>
        <dbReference type="ARBA" id="ARBA00001946"/>
    </source>
</evidence>
<keyword evidence="4" id="KW-0808">Transferase</keyword>
<dbReference type="Pfam" id="PF22613">
    <property type="entry name" value="Transketolase_C_1"/>
    <property type="match status" value="1"/>
</dbReference>
<dbReference type="CDD" id="cd07033">
    <property type="entry name" value="TPP_PYR_DXS_TK_like"/>
    <property type="match status" value="1"/>
</dbReference>
<dbReference type="InterPro" id="IPR033247">
    <property type="entry name" value="Transketolase_fam"/>
</dbReference>
<comment type="cofactor">
    <cofactor evidence="2">
        <name>thiamine diphosphate</name>
        <dbReference type="ChEBI" id="CHEBI:58937"/>
    </cofactor>
</comment>
<evidence type="ECO:0000256" key="5">
    <source>
        <dbReference type="ARBA" id="ARBA00022723"/>
    </source>
</evidence>
<keyword evidence="6" id="KW-0460">Magnesium</keyword>
<comment type="catalytic activity">
    <reaction evidence="8">
        <text>D-sedoheptulose 7-phosphate + D-glyceraldehyde 3-phosphate = aldehydo-D-ribose 5-phosphate + D-xylulose 5-phosphate</text>
        <dbReference type="Rhea" id="RHEA:10508"/>
        <dbReference type="ChEBI" id="CHEBI:57483"/>
        <dbReference type="ChEBI" id="CHEBI:57737"/>
        <dbReference type="ChEBI" id="CHEBI:58273"/>
        <dbReference type="ChEBI" id="CHEBI:59776"/>
        <dbReference type="EC" id="2.2.1.1"/>
    </reaction>
</comment>
<feature type="domain" description="Transketolase-like pyrimidine-binding" evidence="9">
    <location>
        <begin position="332"/>
        <end position="499"/>
    </location>
</feature>